<keyword evidence="1" id="KW-0949">S-adenosyl-L-methionine</keyword>
<dbReference type="PANTHER" id="PTHR11228">
    <property type="entry name" value="RADICAL SAM DOMAIN PROTEIN"/>
    <property type="match status" value="1"/>
</dbReference>
<reference evidence="7" key="1">
    <citation type="journal article" date="2019" name="Int. J. Syst. Evol. Microbiol.">
        <title>The Global Catalogue of Microorganisms (GCM) 10K type strain sequencing project: providing services to taxonomists for standard genome sequencing and annotation.</title>
        <authorList>
            <consortium name="The Broad Institute Genomics Platform"/>
            <consortium name="The Broad Institute Genome Sequencing Center for Infectious Disease"/>
            <person name="Wu L."/>
            <person name="Ma J."/>
        </authorList>
    </citation>
    <scope>NUCLEOTIDE SEQUENCE [LARGE SCALE GENOMIC DNA]</scope>
    <source>
        <strain evidence="7">JCM 13023</strain>
    </source>
</reference>
<dbReference type="InterPro" id="IPR007197">
    <property type="entry name" value="rSAM"/>
</dbReference>
<evidence type="ECO:0000259" key="5">
    <source>
        <dbReference type="PROSITE" id="PS51918"/>
    </source>
</evidence>
<comment type="caution">
    <text evidence="6">The sequence shown here is derived from an EMBL/GenBank/DDBJ whole genome shotgun (WGS) entry which is preliminary data.</text>
</comment>
<evidence type="ECO:0000256" key="3">
    <source>
        <dbReference type="ARBA" id="ARBA00023004"/>
    </source>
</evidence>
<evidence type="ECO:0000256" key="1">
    <source>
        <dbReference type="ARBA" id="ARBA00022691"/>
    </source>
</evidence>
<evidence type="ECO:0000313" key="6">
    <source>
        <dbReference type="EMBL" id="GAA1231363.1"/>
    </source>
</evidence>
<dbReference type="SFLD" id="SFLDG01216">
    <property type="entry name" value="thioether_bond_formation_requi"/>
    <property type="match status" value="1"/>
</dbReference>
<dbReference type="SUPFAM" id="SSF102114">
    <property type="entry name" value="Radical SAM enzymes"/>
    <property type="match status" value="1"/>
</dbReference>
<keyword evidence="4" id="KW-0411">Iron-sulfur</keyword>
<accession>A0ABP4GQ85</accession>
<dbReference type="SFLD" id="SFLDG01067">
    <property type="entry name" value="SPASM/twitch_domain_containing"/>
    <property type="match status" value="1"/>
</dbReference>
<evidence type="ECO:0000256" key="2">
    <source>
        <dbReference type="ARBA" id="ARBA00022723"/>
    </source>
</evidence>
<dbReference type="SFLD" id="SFLDS00029">
    <property type="entry name" value="Radical_SAM"/>
    <property type="match status" value="1"/>
</dbReference>
<keyword evidence="3" id="KW-0408">Iron</keyword>
<dbReference type="SFLD" id="SFLDG01386">
    <property type="entry name" value="main_SPASM_domain-containing"/>
    <property type="match status" value="1"/>
</dbReference>
<dbReference type="InterPro" id="IPR013785">
    <property type="entry name" value="Aldolase_TIM"/>
</dbReference>
<dbReference type="PROSITE" id="PS51918">
    <property type="entry name" value="RADICAL_SAM"/>
    <property type="match status" value="1"/>
</dbReference>
<dbReference type="Pfam" id="PF04055">
    <property type="entry name" value="Radical_SAM"/>
    <property type="match status" value="1"/>
</dbReference>
<dbReference type="Pfam" id="PF13186">
    <property type="entry name" value="SPASM"/>
    <property type="match status" value="1"/>
</dbReference>
<evidence type="ECO:0000256" key="4">
    <source>
        <dbReference type="ARBA" id="ARBA00023014"/>
    </source>
</evidence>
<evidence type="ECO:0000313" key="7">
    <source>
        <dbReference type="Proteomes" id="UP001500653"/>
    </source>
</evidence>
<dbReference type="CDD" id="cd01335">
    <property type="entry name" value="Radical_SAM"/>
    <property type="match status" value="1"/>
</dbReference>
<keyword evidence="7" id="KW-1185">Reference proteome</keyword>
<dbReference type="InterPro" id="IPR023885">
    <property type="entry name" value="4Fe4S-binding_SPASM_dom"/>
</dbReference>
<sequence>MTLTADDSTIHGDPPLTFLWLEITGRCQLECTHCYAGSSPAGDHGTMTTPDWLSVLDQAADLGVSMVQFIGGEPTLHPSLPELVRHALSHGLRVEVFSNLVHVTDELWDVFALPGVSLATSYYSDDPAEHAAITGRPSHARTRANIAKAQAKGIPLRAGVIDLADDQRADQAHDELVNLGVPEVGRDRLREVGRGGDGAPGTVDQLCGRCGQGTAAVSPEGSVWPCVFSRWLPVGDVRDDTLVNILEGATMRETAGALAAHFATRETMGPCDPKCGPNCGPACLPQCWPTGSGPCGPKGGCQPNYG</sequence>
<dbReference type="InterPro" id="IPR058240">
    <property type="entry name" value="rSAM_sf"/>
</dbReference>
<dbReference type="PANTHER" id="PTHR11228:SF7">
    <property type="entry name" value="PQQA PEPTIDE CYCLASE"/>
    <property type="match status" value="1"/>
</dbReference>
<dbReference type="SFLD" id="SFLDF00365">
    <property type="entry name" value="thuricin_CD_(TrnCD-like)"/>
    <property type="match status" value="1"/>
</dbReference>
<proteinExistence type="predicted"/>
<keyword evidence="2" id="KW-0479">Metal-binding</keyword>
<dbReference type="EMBL" id="BAAALN010000005">
    <property type="protein sequence ID" value="GAA1231363.1"/>
    <property type="molecule type" value="Genomic_DNA"/>
</dbReference>
<feature type="domain" description="Radical SAM core" evidence="5">
    <location>
        <begin position="11"/>
        <end position="226"/>
    </location>
</feature>
<gene>
    <name evidence="6" type="ORF">GCM10009676_12910</name>
</gene>
<organism evidence="6 7">
    <name type="scientific">Prauserella halophila</name>
    <dbReference type="NCBI Taxonomy" id="185641"/>
    <lineage>
        <taxon>Bacteria</taxon>
        <taxon>Bacillati</taxon>
        <taxon>Actinomycetota</taxon>
        <taxon>Actinomycetes</taxon>
        <taxon>Pseudonocardiales</taxon>
        <taxon>Pseudonocardiaceae</taxon>
        <taxon>Prauserella</taxon>
    </lineage>
</organism>
<dbReference type="InterPro" id="IPR050377">
    <property type="entry name" value="Radical_SAM_PqqE_MftC-like"/>
</dbReference>
<dbReference type="Proteomes" id="UP001500653">
    <property type="component" value="Unassembled WGS sequence"/>
</dbReference>
<name>A0ABP4GQ85_9PSEU</name>
<protein>
    <recommendedName>
        <fullName evidence="5">Radical SAM core domain-containing protein</fullName>
    </recommendedName>
</protein>
<dbReference type="Gene3D" id="3.20.20.70">
    <property type="entry name" value="Aldolase class I"/>
    <property type="match status" value="1"/>
</dbReference>